<reference evidence="3" key="1">
    <citation type="journal article" date="2019" name="Int. J. Syst. Evol. Microbiol.">
        <title>The Global Catalogue of Microorganisms (GCM) 10K type strain sequencing project: providing services to taxonomists for standard genome sequencing and annotation.</title>
        <authorList>
            <consortium name="The Broad Institute Genomics Platform"/>
            <consortium name="The Broad Institute Genome Sequencing Center for Infectious Disease"/>
            <person name="Wu L."/>
            <person name="Ma J."/>
        </authorList>
    </citation>
    <scope>NUCLEOTIDE SEQUENCE [LARGE SCALE GENOMIC DNA]</scope>
    <source>
        <strain evidence="3">NBRC 103166</strain>
    </source>
</reference>
<accession>A0ABQ6E2R6</accession>
<organism evidence="2 3">
    <name type="scientific">Psychromonas marina</name>
    <dbReference type="NCBI Taxonomy" id="88364"/>
    <lineage>
        <taxon>Bacteria</taxon>
        <taxon>Pseudomonadati</taxon>
        <taxon>Pseudomonadota</taxon>
        <taxon>Gammaproteobacteria</taxon>
        <taxon>Alteromonadales</taxon>
        <taxon>Psychromonadaceae</taxon>
        <taxon>Psychromonas</taxon>
    </lineage>
</organism>
<sequence>MHFSITQLNQLSSIALKAATLAGQYIKQFDRSQLKTNFKVSGSSLSSQVVTEVDLHCQGIIIEQLQVSCEHYDIALLSEENCTEVLIDQHPRLRKSHFWCIDPLDGTLPFIEGTDGYAVSIALVDKSGTPILAAIYLPATSDAYHMKFDTHGKPHVYKNAAVFSPNSNVENKKLKQTRDLSFYCDRSFLTSKQYPALIQQLTALLPTIGLTALKVISGNGAVVNALLVLENAPACYIKIPKHQQGGGALWDFSATTCISQAVNAWASDIHGLPLQLNQHDSYYMNKKGVMFASDRQLGEILLTALA</sequence>
<dbReference type="PANTHER" id="PTHR20854">
    <property type="entry name" value="INOSITOL MONOPHOSPHATASE"/>
    <property type="match status" value="1"/>
</dbReference>
<dbReference type="RefSeq" id="WP_284204802.1">
    <property type="nucleotide sequence ID" value="NZ_BSPQ01000013.1"/>
</dbReference>
<dbReference type="SUPFAM" id="SSF56655">
    <property type="entry name" value="Carbohydrate phosphatase"/>
    <property type="match status" value="1"/>
</dbReference>
<dbReference type="Gene3D" id="3.30.540.10">
    <property type="entry name" value="Fructose-1,6-Bisphosphatase, subunit A, domain 1"/>
    <property type="match status" value="1"/>
</dbReference>
<dbReference type="PRINTS" id="PR00377">
    <property type="entry name" value="IMPHPHTASES"/>
</dbReference>
<dbReference type="Gene3D" id="3.40.190.80">
    <property type="match status" value="1"/>
</dbReference>
<comment type="caution">
    <text evidence="2">The sequence shown here is derived from an EMBL/GenBank/DDBJ whole genome shotgun (WGS) entry which is preliminary data.</text>
</comment>
<keyword evidence="3" id="KW-1185">Reference proteome</keyword>
<dbReference type="EMBL" id="BSPQ01000013">
    <property type="protein sequence ID" value="GLS91698.1"/>
    <property type="molecule type" value="Genomic_DNA"/>
</dbReference>
<gene>
    <name evidence="2" type="primary">cysQ</name>
    <name evidence="2" type="ORF">GCM10007916_27670</name>
</gene>
<evidence type="ECO:0000313" key="2">
    <source>
        <dbReference type="EMBL" id="GLS91698.1"/>
    </source>
</evidence>
<evidence type="ECO:0000313" key="3">
    <source>
        <dbReference type="Proteomes" id="UP001157353"/>
    </source>
</evidence>
<evidence type="ECO:0000256" key="1">
    <source>
        <dbReference type="ARBA" id="ARBA00009759"/>
    </source>
</evidence>
<dbReference type="Pfam" id="PF00459">
    <property type="entry name" value="Inositol_P"/>
    <property type="match status" value="1"/>
</dbReference>
<dbReference type="Proteomes" id="UP001157353">
    <property type="component" value="Unassembled WGS sequence"/>
</dbReference>
<proteinExistence type="inferred from homology"/>
<dbReference type="PANTHER" id="PTHR20854:SF4">
    <property type="entry name" value="INOSITOL-1-MONOPHOSPHATASE-RELATED"/>
    <property type="match status" value="1"/>
</dbReference>
<name>A0ABQ6E2R6_9GAMM</name>
<dbReference type="InterPro" id="IPR000760">
    <property type="entry name" value="Inositol_monophosphatase-like"/>
</dbReference>
<protein>
    <submittedName>
        <fullName evidence="2">3'(2'),5'-bisphosphate nucleotidase CysQ</fullName>
    </submittedName>
</protein>
<comment type="similarity">
    <text evidence="1">Belongs to the inositol monophosphatase superfamily.</text>
</comment>